<dbReference type="SUPFAM" id="SSF55486">
    <property type="entry name" value="Metalloproteases ('zincins'), catalytic domain"/>
    <property type="match status" value="1"/>
</dbReference>
<evidence type="ECO:0000313" key="1">
    <source>
        <dbReference type="EMBL" id="CAK0911469.1"/>
    </source>
</evidence>
<evidence type="ECO:0008006" key="3">
    <source>
        <dbReference type="Google" id="ProtNLM"/>
    </source>
</evidence>
<gene>
    <name evidence="1" type="ORF">PCOR1329_LOCUS85332</name>
</gene>
<proteinExistence type="predicted"/>
<organism evidence="1 2">
    <name type="scientific">Prorocentrum cordatum</name>
    <dbReference type="NCBI Taxonomy" id="2364126"/>
    <lineage>
        <taxon>Eukaryota</taxon>
        <taxon>Sar</taxon>
        <taxon>Alveolata</taxon>
        <taxon>Dinophyceae</taxon>
        <taxon>Prorocentrales</taxon>
        <taxon>Prorocentraceae</taxon>
        <taxon>Prorocentrum</taxon>
    </lineage>
</organism>
<comment type="caution">
    <text evidence="1">The sequence shown here is derived from an EMBL/GenBank/DDBJ whole genome shotgun (WGS) entry which is preliminary data.</text>
</comment>
<accession>A0ABN9YKG3</accession>
<name>A0ABN9YKG3_9DINO</name>
<dbReference type="Gene3D" id="3.40.390.10">
    <property type="entry name" value="Collagenase (Catalytic Domain)"/>
    <property type="match status" value="1"/>
</dbReference>
<reference evidence="1" key="1">
    <citation type="submission" date="2023-10" db="EMBL/GenBank/DDBJ databases">
        <authorList>
            <person name="Chen Y."/>
            <person name="Shah S."/>
            <person name="Dougan E. K."/>
            <person name="Thang M."/>
            <person name="Chan C."/>
        </authorList>
    </citation>
    <scope>NUCLEOTIDE SEQUENCE [LARGE SCALE GENOMIC DNA]</scope>
</reference>
<sequence length="309" mass="33615">MAELSPAAPLQMSFISNNEKYNLQLERVRSPFTRGARIINGKGETVPGQRVTDQPVFRSANNGAVLSPVKGVLRGLVRMNGSLVDVEADPATGRMSTNLQVHTPRVSERIIDEGGGFMSAGATERIFDSEAIHRWTDCYEDDYIKRQFSMGVSLGDNGAALFTDAEDATEWMQSIFAMTNMVYEPQLNIALMIDAVYIPAYVSESTDWASCASGISQQLDDAMAWSQPSRQGLWHVFDDCFTNGQAGTVGLAVLGSAWNGFCAMDPLGGQMTNVGVTYITSGTWLTFAHEVGHNPSGWCHIRLLGRDAG</sequence>
<evidence type="ECO:0000313" key="2">
    <source>
        <dbReference type="Proteomes" id="UP001189429"/>
    </source>
</evidence>
<dbReference type="InterPro" id="IPR024079">
    <property type="entry name" value="MetalloPept_cat_dom_sf"/>
</dbReference>
<dbReference type="EMBL" id="CAUYUJ010022583">
    <property type="protein sequence ID" value="CAK0911469.1"/>
    <property type="molecule type" value="Genomic_DNA"/>
</dbReference>
<protein>
    <recommendedName>
        <fullName evidence="3">Peptidase M12B domain-containing protein</fullName>
    </recommendedName>
</protein>
<keyword evidence="2" id="KW-1185">Reference proteome</keyword>
<dbReference type="Pfam" id="PF13688">
    <property type="entry name" value="Reprolysin_5"/>
    <property type="match status" value="1"/>
</dbReference>
<dbReference type="Proteomes" id="UP001189429">
    <property type="component" value="Unassembled WGS sequence"/>
</dbReference>